<keyword evidence="5" id="KW-1185">Reference proteome</keyword>
<accession>R7UQ89</accession>
<evidence type="ECO:0000313" key="5">
    <source>
        <dbReference type="Proteomes" id="UP000014760"/>
    </source>
</evidence>
<dbReference type="Pfam" id="PF23571">
    <property type="entry name" value="GH3_M"/>
    <property type="match status" value="1"/>
</dbReference>
<organism evidence="3">
    <name type="scientific">Capitella teleta</name>
    <name type="common">Polychaete worm</name>
    <dbReference type="NCBI Taxonomy" id="283909"/>
    <lineage>
        <taxon>Eukaryota</taxon>
        <taxon>Metazoa</taxon>
        <taxon>Spiralia</taxon>
        <taxon>Lophotrochozoa</taxon>
        <taxon>Annelida</taxon>
        <taxon>Polychaeta</taxon>
        <taxon>Sedentaria</taxon>
        <taxon>Scolecida</taxon>
        <taxon>Capitellidae</taxon>
        <taxon>Capitella</taxon>
    </lineage>
</organism>
<reference evidence="3 5" key="2">
    <citation type="journal article" date="2013" name="Nature">
        <title>Insights into bilaterian evolution from three spiralian genomes.</title>
        <authorList>
            <person name="Simakov O."/>
            <person name="Marletaz F."/>
            <person name="Cho S.J."/>
            <person name="Edsinger-Gonzales E."/>
            <person name="Havlak P."/>
            <person name="Hellsten U."/>
            <person name="Kuo D.H."/>
            <person name="Larsson T."/>
            <person name="Lv J."/>
            <person name="Arendt D."/>
            <person name="Savage R."/>
            <person name="Osoegawa K."/>
            <person name="de Jong P."/>
            <person name="Grimwood J."/>
            <person name="Chapman J.A."/>
            <person name="Shapiro H."/>
            <person name="Aerts A."/>
            <person name="Otillar R.P."/>
            <person name="Terry A.Y."/>
            <person name="Boore J.L."/>
            <person name="Grigoriev I.V."/>
            <person name="Lindberg D.R."/>
            <person name="Seaver E.C."/>
            <person name="Weisblat D.A."/>
            <person name="Putnam N.H."/>
            <person name="Rokhsar D.S."/>
        </authorList>
    </citation>
    <scope>NUCLEOTIDE SEQUENCE</scope>
    <source>
        <strain evidence="3 5">I ESC-2004</strain>
    </source>
</reference>
<gene>
    <name evidence="3" type="ORF">CAPTEDRAFT_181851</name>
</gene>
<dbReference type="OMA" id="LYWELAL"/>
<dbReference type="GO" id="GO:0005737">
    <property type="term" value="C:cytoplasm"/>
    <property type="evidence" value="ECO:0007669"/>
    <property type="project" value="TreeGrafter"/>
</dbReference>
<dbReference type="InterPro" id="IPR004993">
    <property type="entry name" value="GH3"/>
</dbReference>
<dbReference type="EMBL" id="KB299137">
    <property type="protein sequence ID" value="ELU08370.1"/>
    <property type="molecule type" value="Genomic_DNA"/>
</dbReference>
<proteinExistence type="predicted"/>
<dbReference type="GO" id="GO:0016881">
    <property type="term" value="F:acid-amino acid ligase activity"/>
    <property type="evidence" value="ECO:0007669"/>
    <property type="project" value="TreeGrafter"/>
</dbReference>
<protein>
    <recommendedName>
        <fullName evidence="6">GH3 domain-containing protein</fullName>
    </recommendedName>
</protein>
<dbReference type="InterPro" id="IPR055378">
    <property type="entry name" value="GH3_C"/>
</dbReference>
<dbReference type="PANTHER" id="PTHR31901:SF9">
    <property type="entry name" value="GH3 DOMAIN-CONTAINING PROTEIN"/>
    <property type="match status" value="1"/>
</dbReference>
<dbReference type="EMBL" id="AMQN01001081">
    <property type="status" value="NOT_ANNOTATED_CDS"/>
    <property type="molecule type" value="Genomic_DNA"/>
</dbReference>
<evidence type="ECO:0000313" key="4">
    <source>
        <dbReference type="EnsemblMetazoa" id="CapteP181851"/>
    </source>
</evidence>
<dbReference type="Proteomes" id="UP000014760">
    <property type="component" value="Unassembled WGS sequence"/>
</dbReference>
<dbReference type="HOGENOM" id="CLU_016249_3_0_1"/>
<evidence type="ECO:0000259" key="1">
    <source>
        <dbReference type="Pfam" id="PF23571"/>
    </source>
</evidence>
<dbReference type="Pfam" id="PF23572">
    <property type="entry name" value="GH3_C"/>
    <property type="match status" value="1"/>
</dbReference>
<evidence type="ECO:0008006" key="6">
    <source>
        <dbReference type="Google" id="ProtNLM"/>
    </source>
</evidence>
<dbReference type="InterPro" id="IPR055377">
    <property type="entry name" value="GH3_M"/>
</dbReference>
<sequence>MSSGTTGKFKRFPLFAGYKENFVGRRVHVTASLYAKVNSLGRILNLAYKPKEMTSKAGIQMGAGSHFLRPKLTFSIVPNGAAVSDQQTQNYIMALFALAEDDLQYIDGLLAPLCWNFFRLITDRGEDLCHDLENGCLSGRIKVEEGVRKEINRKLRVGVNRASQVRKELRKGSEGLALRLWPNLKLVHIATTGTFASAYRTLKSSYLKGVHCRRMMHVSSEAQIGFPPECHIDSEENPHTFVFAHSSAFFEFIPEDEMDSPSPKTFFLDQLQVGQTYEVLLTTRNGLYRYRLGDVIKVVGFLHENPIYEFQYRAGQLLNIKTEKTSENVFYAALRAAELEWTGVSIVDYTSTESTNVELLPDVEWQNDSKKRYLLFLELRNQTTENTPCFIREDQQRLVDQKLREMSRVYDTYRANGSIACMEVVQVKPGTFSNMKAIVIKETNNQQYKTARANRKPDLLTLLLGSRIADPNIGQH</sequence>
<feature type="domain" description="GH3 middle" evidence="1">
    <location>
        <begin position="242"/>
        <end position="313"/>
    </location>
</feature>
<dbReference type="PANTHER" id="PTHR31901">
    <property type="entry name" value="GH3 DOMAIN-CONTAINING PROTEIN"/>
    <property type="match status" value="1"/>
</dbReference>
<reference evidence="4" key="3">
    <citation type="submission" date="2015-06" db="UniProtKB">
        <authorList>
            <consortium name="EnsemblMetazoa"/>
        </authorList>
    </citation>
    <scope>IDENTIFICATION</scope>
</reference>
<evidence type="ECO:0000313" key="3">
    <source>
        <dbReference type="EMBL" id="ELU08370.1"/>
    </source>
</evidence>
<feature type="domain" description="GH3 C-terminal" evidence="2">
    <location>
        <begin position="332"/>
        <end position="455"/>
    </location>
</feature>
<name>R7UQ89_CAPTE</name>
<dbReference type="Pfam" id="PF03321">
    <property type="entry name" value="GH3"/>
    <property type="match status" value="1"/>
</dbReference>
<evidence type="ECO:0000259" key="2">
    <source>
        <dbReference type="Pfam" id="PF23572"/>
    </source>
</evidence>
<reference evidence="5" key="1">
    <citation type="submission" date="2012-12" db="EMBL/GenBank/DDBJ databases">
        <authorList>
            <person name="Hellsten U."/>
            <person name="Grimwood J."/>
            <person name="Chapman J.A."/>
            <person name="Shapiro H."/>
            <person name="Aerts A."/>
            <person name="Otillar R.P."/>
            <person name="Terry A.Y."/>
            <person name="Boore J.L."/>
            <person name="Simakov O."/>
            <person name="Marletaz F."/>
            <person name="Cho S.-J."/>
            <person name="Edsinger-Gonzales E."/>
            <person name="Havlak P."/>
            <person name="Kuo D.-H."/>
            <person name="Larsson T."/>
            <person name="Lv J."/>
            <person name="Arendt D."/>
            <person name="Savage R."/>
            <person name="Osoegawa K."/>
            <person name="de Jong P."/>
            <person name="Lindberg D.R."/>
            <person name="Seaver E.C."/>
            <person name="Weisblat D.A."/>
            <person name="Putnam N.H."/>
            <person name="Grigoriev I.V."/>
            <person name="Rokhsar D.S."/>
        </authorList>
    </citation>
    <scope>NUCLEOTIDE SEQUENCE</scope>
    <source>
        <strain evidence="5">I ESC-2004</strain>
    </source>
</reference>
<dbReference type="AlphaFoldDB" id="R7UQ89"/>
<dbReference type="OrthoDB" id="10004661at2759"/>
<dbReference type="EnsemblMetazoa" id="CapteT181851">
    <property type="protein sequence ID" value="CapteP181851"/>
    <property type="gene ID" value="CapteG181851"/>
</dbReference>